<feature type="transmembrane region" description="Helical" evidence="6">
    <location>
        <begin position="130"/>
        <end position="157"/>
    </location>
</feature>
<feature type="transmembrane region" description="Helical" evidence="6">
    <location>
        <begin position="35"/>
        <end position="57"/>
    </location>
</feature>
<dbReference type="FunFam" id="1.20.1250.20:FF:000249">
    <property type="entry name" value="facilitated trehalose transporter Tret1"/>
    <property type="match status" value="1"/>
</dbReference>
<dbReference type="OrthoDB" id="6612291at2759"/>
<keyword evidence="2 6" id="KW-0812">Transmembrane</keyword>
<feature type="transmembrane region" description="Helical" evidence="6">
    <location>
        <begin position="322"/>
        <end position="342"/>
    </location>
</feature>
<dbReference type="PANTHER" id="PTHR48021:SF89">
    <property type="entry name" value="FI02132P-RELATED"/>
    <property type="match status" value="1"/>
</dbReference>
<dbReference type="PROSITE" id="PS00216">
    <property type="entry name" value="SUGAR_TRANSPORT_1"/>
    <property type="match status" value="1"/>
</dbReference>
<feature type="transmembrane region" description="Helical" evidence="6">
    <location>
        <begin position="386"/>
        <end position="410"/>
    </location>
</feature>
<feature type="transmembrane region" description="Helical" evidence="6">
    <location>
        <begin position="169"/>
        <end position="193"/>
    </location>
</feature>
<dbReference type="EMBL" id="JADBJN010000002">
    <property type="protein sequence ID" value="KAG5675957.1"/>
    <property type="molecule type" value="Genomic_DNA"/>
</dbReference>
<dbReference type="InterPro" id="IPR050549">
    <property type="entry name" value="MFS_Trehalose_Transporter"/>
</dbReference>
<evidence type="ECO:0000313" key="9">
    <source>
        <dbReference type="Proteomes" id="UP001107558"/>
    </source>
</evidence>
<reference evidence="8" key="1">
    <citation type="submission" date="2021-03" db="EMBL/GenBank/DDBJ databases">
        <title>Chromosome level genome of the anhydrobiotic midge Polypedilum vanderplanki.</title>
        <authorList>
            <person name="Yoshida Y."/>
            <person name="Kikawada T."/>
            <person name="Gusev O."/>
        </authorList>
    </citation>
    <scope>NUCLEOTIDE SEQUENCE</scope>
    <source>
        <strain evidence="8">NIAS01</strain>
        <tissue evidence="8">Whole body or cell culture</tissue>
    </source>
</reference>
<dbReference type="PROSITE" id="PS50850">
    <property type="entry name" value="MFS"/>
    <property type="match status" value="1"/>
</dbReference>
<gene>
    <name evidence="8" type="ORF">PVAND_005814</name>
</gene>
<evidence type="ECO:0000256" key="5">
    <source>
        <dbReference type="ARBA" id="ARBA00023180"/>
    </source>
</evidence>
<keyword evidence="4 6" id="KW-0472">Membrane</keyword>
<feature type="transmembrane region" description="Helical" evidence="6">
    <location>
        <begin position="443"/>
        <end position="468"/>
    </location>
</feature>
<feature type="transmembrane region" description="Helical" evidence="6">
    <location>
        <begin position="77"/>
        <end position="97"/>
    </location>
</feature>
<evidence type="ECO:0000256" key="3">
    <source>
        <dbReference type="ARBA" id="ARBA00022989"/>
    </source>
</evidence>
<keyword evidence="5" id="KW-0325">Glycoprotein</keyword>
<feature type="domain" description="Major facilitator superfamily (MFS) profile" evidence="7">
    <location>
        <begin position="30"/>
        <end position="472"/>
    </location>
</feature>
<comment type="caution">
    <text evidence="8">The sequence shown here is derived from an EMBL/GenBank/DDBJ whole genome shotgun (WGS) entry which is preliminary data.</text>
</comment>
<dbReference type="PROSITE" id="PS00217">
    <property type="entry name" value="SUGAR_TRANSPORT_2"/>
    <property type="match status" value="1"/>
</dbReference>
<evidence type="ECO:0000256" key="2">
    <source>
        <dbReference type="ARBA" id="ARBA00022692"/>
    </source>
</evidence>
<dbReference type="InterPro" id="IPR005829">
    <property type="entry name" value="Sugar_transporter_CS"/>
</dbReference>
<evidence type="ECO:0000259" key="7">
    <source>
        <dbReference type="PROSITE" id="PS50850"/>
    </source>
</evidence>
<dbReference type="Gene3D" id="1.20.1250.20">
    <property type="entry name" value="MFS general substrate transporter like domains"/>
    <property type="match status" value="1"/>
</dbReference>
<dbReference type="PANTHER" id="PTHR48021">
    <property type="match status" value="1"/>
</dbReference>
<feature type="transmembrane region" description="Helical" evidence="6">
    <location>
        <begin position="417"/>
        <end position="437"/>
    </location>
</feature>
<dbReference type="InterPro" id="IPR005828">
    <property type="entry name" value="MFS_sugar_transport-like"/>
</dbReference>
<dbReference type="Proteomes" id="UP001107558">
    <property type="component" value="Chromosome 2"/>
</dbReference>
<evidence type="ECO:0000313" key="8">
    <source>
        <dbReference type="EMBL" id="KAG5675957.1"/>
    </source>
</evidence>
<dbReference type="InterPro" id="IPR036259">
    <property type="entry name" value="MFS_trans_sf"/>
</dbReference>
<evidence type="ECO:0000256" key="1">
    <source>
        <dbReference type="ARBA" id="ARBA00004141"/>
    </source>
</evidence>
<proteinExistence type="predicted"/>
<feature type="transmembrane region" description="Helical" evidence="6">
    <location>
        <begin position="351"/>
        <end position="374"/>
    </location>
</feature>
<dbReference type="InterPro" id="IPR020846">
    <property type="entry name" value="MFS_dom"/>
</dbReference>
<keyword evidence="3 6" id="KW-1133">Transmembrane helix</keyword>
<feature type="transmembrane region" description="Helical" evidence="6">
    <location>
        <begin position="199"/>
        <end position="217"/>
    </location>
</feature>
<name>A0A9J6C262_POLVA</name>
<feature type="transmembrane region" description="Helical" evidence="6">
    <location>
        <begin position="104"/>
        <end position="124"/>
    </location>
</feature>
<evidence type="ECO:0000256" key="6">
    <source>
        <dbReference type="SAM" id="Phobius"/>
    </source>
</evidence>
<dbReference type="SUPFAM" id="SSF103473">
    <property type="entry name" value="MFS general substrate transporter"/>
    <property type="match status" value="1"/>
</dbReference>
<protein>
    <recommendedName>
        <fullName evidence="7">Major facilitator superfamily (MFS) profile domain-containing protein</fullName>
    </recommendedName>
</protein>
<accession>A0A9J6C262</accession>
<evidence type="ECO:0000256" key="4">
    <source>
        <dbReference type="ARBA" id="ARBA00023136"/>
    </source>
</evidence>
<dbReference type="Pfam" id="PF00083">
    <property type="entry name" value="Sugar_tr"/>
    <property type="match status" value="1"/>
</dbReference>
<dbReference type="PRINTS" id="PR00171">
    <property type="entry name" value="SUGRTRNSPORT"/>
</dbReference>
<dbReference type="GO" id="GO:0016020">
    <property type="term" value="C:membrane"/>
    <property type="evidence" value="ECO:0007669"/>
    <property type="project" value="UniProtKB-SubCell"/>
</dbReference>
<sequence length="486" mass="54278">MKEQIWKFIFCTNHKKLPNLSLENELSNRAMVTQVAISLLANLSVLSPGMGLGYPAITSQLLRQDQTVILSESQVSWFASITAIACPIGGPIAAYCTNKFGRKGTLIIIDFISITLWFIIGLSSRNDSQILFIQLMIARFLTGITIGMITTPAVMYSSEICHPKLRGRLTVLSTPFFIAVGMVLVYLLGYLMIDDYRLVSFYAFGITILTLIVCIFMPESPVHLVLKNDIKEAKKVLSLLRNLDENDPKISNEIQQIQQNAIAAGLQTSFLSVFYEFKKPELYKPFFIMLGFFAIQQLSGIFVIFIYAAQFSLEAGVAIDEFLSTVIIGVIRLIMTFIVAFASDKFGRKPIAIVSSSGMFLSMIGLALCSFFSISQSSLFWLPTTFLYFFILTGTIGILALPFSMVAELYPQKSRSIAVGLSLSFCFILSFFTVKTFSTVFEMFGSGIIFSFYAIIALLGILFSLFILPETKDKTLQQIENYFKNQ</sequence>
<dbReference type="GO" id="GO:0022857">
    <property type="term" value="F:transmembrane transporter activity"/>
    <property type="evidence" value="ECO:0007669"/>
    <property type="project" value="InterPro"/>
</dbReference>
<keyword evidence="9" id="KW-1185">Reference proteome</keyword>
<dbReference type="AlphaFoldDB" id="A0A9J6C262"/>
<comment type="subcellular location">
    <subcellularLocation>
        <location evidence="1">Membrane</location>
        <topology evidence="1">Multi-pass membrane protein</topology>
    </subcellularLocation>
</comment>
<feature type="transmembrane region" description="Helical" evidence="6">
    <location>
        <begin position="286"/>
        <end position="310"/>
    </location>
</feature>
<organism evidence="8 9">
    <name type="scientific">Polypedilum vanderplanki</name>
    <name type="common">Sleeping chironomid midge</name>
    <dbReference type="NCBI Taxonomy" id="319348"/>
    <lineage>
        <taxon>Eukaryota</taxon>
        <taxon>Metazoa</taxon>
        <taxon>Ecdysozoa</taxon>
        <taxon>Arthropoda</taxon>
        <taxon>Hexapoda</taxon>
        <taxon>Insecta</taxon>
        <taxon>Pterygota</taxon>
        <taxon>Neoptera</taxon>
        <taxon>Endopterygota</taxon>
        <taxon>Diptera</taxon>
        <taxon>Nematocera</taxon>
        <taxon>Chironomoidea</taxon>
        <taxon>Chironomidae</taxon>
        <taxon>Chironominae</taxon>
        <taxon>Polypedilum</taxon>
        <taxon>Polypedilum</taxon>
    </lineage>
</organism>
<dbReference type="InterPro" id="IPR003663">
    <property type="entry name" value="Sugar/inositol_transpt"/>
</dbReference>